<dbReference type="AlphaFoldDB" id="A0A5C4T4M5"/>
<keyword evidence="2" id="KW-0223">Dioxygenase</keyword>
<proteinExistence type="predicted"/>
<dbReference type="Proteomes" id="UP000307943">
    <property type="component" value="Unassembled WGS sequence"/>
</dbReference>
<dbReference type="SMART" id="SM00567">
    <property type="entry name" value="EZ_HEAT"/>
    <property type="match status" value="6"/>
</dbReference>
<dbReference type="Pfam" id="PF13646">
    <property type="entry name" value="HEAT_2"/>
    <property type="match status" value="2"/>
</dbReference>
<accession>A0A5C4T4M5</accession>
<evidence type="ECO:0000313" key="3">
    <source>
        <dbReference type="Proteomes" id="UP000307943"/>
    </source>
</evidence>
<organism evidence="2 3">
    <name type="scientific">Paenibacillus hemerocallicola</name>
    <dbReference type="NCBI Taxonomy" id="1172614"/>
    <lineage>
        <taxon>Bacteria</taxon>
        <taxon>Bacillati</taxon>
        <taxon>Bacillota</taxon>
        <taxon>Bacilli</taxon>
        <taxon>Bacillales</taxon>
        <taxon>Paenibacillaceae</taxon>
        <taxon>Paenibacillus</taxon>
    </lineage>
</organism>
<dbReference type="PANTHER" id="PTHR12697">
    <property type="entry name" value="PBS LYASE HEAT-LIKE PROTEIN"/>
    <property type="match status" value="1"/>
</dbReference>
<dbReference type="SUPFAM" id="SSF51197">
    <property type="entry name" value="Clavaminate synthase-like"/>
    <property type="match status" value="1"/>
</dbReference>
<dbReference type="InterPro" id="IPR004155">
    <property type="entry name" value="PBS_lyase_HEAT"/>
</dbReference>
<protein>
    <submittedName>
        <fullName evidence="2">Phytanoyl-CoA dioxygenase</fullName>
    </submittedName>
</protein>
<dbReference type="Gene3D" id="2.60.120.620">
    <property type="entry name" value="q2cbj1_9rhob like domain"/>
    <property type="match status" value="1"/>
</dbReference>
<dbReference type="PANTHER" id="PTHR12697:SF5">
    <property type="entry name" value="DEOXYHYPUSINE HYDROXYLASE"/>
    <property type="match status" value="1"/>
</dbReference>
<dbReference type="Gene3D" id="1.25.10.10">
    <property type="entry name" value="Leucine-rich Repeat Variant"/>
    <property type="match status" value="2"/>
</dbReference>
<reference evidence="2 3" key="1">
    <citation type="submission" date="2019-05" db="EMBL/GenBank/DDBJ databases">
        <title>We sequenced the genome of Paenibacillus hemerocallicola KCTC 33185 for further insight into its adaptation and study the phylogeny of Paenibacillus.</title>
        <authorList>
            <person name="Narsing Rao M.P."/>
        </authorList>
    </citation>
    <scope>NUCLEOTIDE SEQUENCE [LARGE SCALE GENOMIC DNA]</scope>
    <source>
        <strain evidence="2 3">KCTC 33185</strain>
    </source>
</reference>
<dbReference type="SUPFAM" id="SSF48371">
    <property type="entry name" value="ARM repeat"/>
    <property type="match status" value="1"/>
</dbReference>
<evidence type="ECO:0000256" key="1">
    <source>
        <dbReference type="ARBA" id="ARBA00045876"/>
    </source>
</evidence>
<keyword evidence="2" id="KW-0560">Oxidoreductase</keyword>
<evidence type="ECO:0000313" key="2">
    <source>
        <dbReference type="EMBL" id="TNJ63267.1"/>
    </source>
</evidence>
<dbReference type="InterPro" id="IPR016024">
    <property type="entry name" value="ARM-type_fold"/>
</dbReference>
<gene>
    <name evidence="2" type="ORF">FE784_26555</name>
</gene>
<name>A0A5C4T4M5_9BACL</name>
<dbReference type="InterPro" id="IPR011989">
    <property type="entry name" value="ARM-like"/>
</dbReference>
<dbReference type="OrthoDB" id="505313at2"/>
<dbReference type="PROSITE" id="PS50077">
    <property type="entry name" value="HEAT_REPEAT"/>
    <property type="match status" value="1"/>
</dbReference>
<sequence length="463" mass="51219">MAQFISHGYVQLQTDFSQQFHQAVLQKMNEVYASEGNLGNNLVPRIPEIQQFFEHPTVRGALTSILGPDYIMHAHRHGHFNRAGSKGIAWHKDNYWGNEKIRNHHPWSAMIFYYPQDVTEDMGPSSIMPGTHNHYKLSDDGSEYKLPITGKAGTMALIAYDIWHTAMPNTSAIDRYMLKFLFFRLEAPKHPSWNNRRKVWEPSSNKLPIMDHSLMWEHVWSWLSGSSALKRSTNEAARAHGESDGRSIQQLADCLSYESDEASSLDAAYALASLGQDAISALIGGLRHPSPTVVRTSAYGLAAAGAEALPALVEALDVPSENRDAPGYIAYALGEIGESASHAVPRLIELLQDDSAFVRMHAIEALGMIRQPAELLVPALGEALQDEDDYARFTAGLSLARLGAEAGDAVPALKRALDDPNRYVSAIASTALQRIRSDEALDVLLPFLQTARWCPKTTVKSMY</sequence>
<comment type="function">
    <text evidence="1">Catalyzes the hydroxylation of the N(6)-(4-aminobutyl)-L-lysine intermediate produced by deoxyhypusine synthase/DHPS on a critical lysine of the eukaryotic translation initiation factor 5A/eIF-5A. This is the second step of the post-translational modification of that lysine into an unusual amino acid residue named hypusine. Hypusination is unique to mature eIF-5A factor and is essential for its function.</text>
</comment>
<dbReference type="InterPro" id="IPR021133">
    <property type="entry name" value="HEAT_type_2"/>
</dbReference>
<dbReference type="Pfam" id="PF05721">
    <property type="entry name" value="PhyH"/>
    <property type="match status" value="1"/>
</dbReference>
<dbReference type="GO" id="GO:0016706">
    <property type="term" value="F:2-oxoglutarate-dependent dioxygenase activity"/>
    <property type="evidence" value="ECO:0007669"/>
    <property type="project" value="UniProtKB-ARBA"/>
</dbReference>
<dbReference type="EMBL" id="VDCQ01000046">
    <property type="protein sequence ID" value="TNJ63267.1"/>
    <property type="molecule type" value="Genomic_DNA"/>
</dbReference>
<dbReference type="InterPro" id="IPR008775">
    <property type="entry name" value="Phytyl_CoA_dOase-like"/>
</dbReference>
<comment type="caution">
    <text evidence="2">The sequence shown here is derived from an EMBL/GenBank/DDBJ whole genome shotgun (WGS) entry which is preliminary data.</text>
</comment>
<keyword evidence="3" id="KW-1185">Reference proteome</keyword>